<dbReference type="GO" id="GO:0006412">
    <property type="term" value="P:translation"/>
    <property type="evidence" value="ECO:0007669"/>
    <property type="project" value="InterPro"/>
</dbReference>
<dbReference type="STRING" id="448386.A0A2V3IZL8"/>
<dbReference type="PANTHER" id="PTHR10746">
    <property type="entry name" value="50S RIBOSOMAL PROTEIN L4"/>
    <property type="match status" value="1"/>
</dbReference>
<dbReference type="NCBIfam" id="TIGR03953">
    <property type="entry name" value="rplD_bact"/>
    <property type="match status" value="1"/>
</dbReference>
<organism evidence="7 8">
    <name type="scientific">Gracilariopsis chorda</name>
    <dbReference type="NCBI Taxonomy" id="448386"/>
    <lineage>
        <taxon>Eukaryota</taxon>
        <taxon>Rhodophyta</taxon>
        <taxon>Florideophyceae</taxon>
        <taxon>Rhodymeniophycidae</taxon>
        <taxon>Gracilariales</taxon>
        <taxon>Gracilariaceae</taxon>
        <taxon>Gracilariopsis</taxon>
    </lineage>
</organism>
<dbReference type="EMBL" id="NBIV01000023">
    <property type="protein sequence ID" value="PXF47539.1"/>
    <property type="molecule type" value="Genomic_DNA"/>
</dbReference>
<dbReference type="InterPro" id="IPR023574">
    <property type="entry name" value="Ribosomal_uL4_dom_sf"/>
</dbReference>
<accession>A0A2V3IZL8</accession>
<gene>
    <name evidence="7" type="ORF">BWQ96_02683</name>
</gene>
<dbReference type="GO" id="GO:1990904">
    <property type="term" value="C:ribonucleoprotein complex"/>
    <property type="evidence" value="ECO:0007669"/>
    <property type="project" value="UniProtKB-KW"/>
</dbReference>
<keyword evidence="4" id="KW-0687">Ribonucleoprotein</keyword>
<evidence type="ECO:0000256" key="4">
    <source>
        <dbReference type="ARBA" id="ARBA00023274"/>
    </source>
</evidence>
<evidence type="ECO:0000256" key="6">
    <source>
        <dbReference type="SAM" id="MobiDB-lite"/>
    </source>
</evidence>
<keyword evidence="8" id="KW-1185">Reference proteome</keyword>
<dbReference type="Pfam" id="PF00573">
    <property type="entry name" value="Ribosomal_L4"/>
    <property type="match status" value="1"/>
</dbReference>
<dbReference type="GO" id="GO:0005840">
    <property type="term" value="C:ribosome"/>
    <property type="evidence" value="ECO:0007669"/>
    <property type="project" value="UniProtKB-KW"/>
</dbReference>
<evidence type="ECO:0000256" key="1">
    <source>
        <dbReference type="ARBA" id="ARBA00004083"/>
    </source>
</evidence>
<dbReference type="AlphaFoldDB" id="A0A2V3IZL8"/>
<sequence length="277" mass="30901">MQTAARFVRALSLIPESRQLCIPFTRALSTTATQPSVPESVPSRTPQEPPLQPWSGADVQLVLHDSFENMMPKDVITLPGAIFNAPIRSDLVHRVITWQLAKRRQGTSKAKNRSEVNASGRKIRPQKGTGRSRQGAVSSPIFRGGGKAHGPVPRNYDFPLPHNVRRNALRSALTSKFQNDQLWIVDSALITHSKTSNIVAIMERLKWRSALVVDDQPNGKAGVHDSLYYASHNLRAALAMNALGLNVHDILSFDMLVLTRDAVQHLTNRYAKYDWLY</sequence>
<dbReference type="InterPro" id="IPR013005">
    <property type="entry name" value="Ribosomal_uL4-like"/>
</dbReference>
<dbReference type="PANTHER" id="PTHR10746:SF6">
    <property type="entry name" value="LARGE RIBOSOMAL SUBUNIT PROTEIN UL4M"/>
    <property type="match status" value="1"/>
</dbReference>
<dbReference type="HAMAP" id="MF_01328_B">
    <property type="entry name" value="Ribosomal_uL4_B"/>
    <property type="match status" value="1"/>
</dbReference>
<dbReference type="Proteomes" id="UP000247409">
    <property type="component" value="Unassembled WGS sequence"/>
</dbReference>
<feature type="region of interest" description="Disordered" evidence="6">
    <location>
        <begin position="31"/>
        <end position="53"/>
    </location>
</feature>
<comment type="function">
    <text evidence="1">Probably binds the 23S rRNA.</text>
</comment>
<comment type="similarity">
    <text evidence="2">Belongs to the universal ribosomal protein uL4 family.</text>
</comment>
<feature type="compositionally biased region" description="Polar residues" evidence="6">
    <location>
        <begin position="31"/>
        <end position="46"/>
    </location>
</feature>
<evidence type="ECO:0000256" key="3">
    <source>
        <dbReference type="ARBA" id="ARBA00022980"/>
    </source>
</evidence>
<dbReference type="GO" id="GO:0003735">
    <property type="term" value="F:structural constituent of ribosome"/>
    <property type="evidence" value="ECO:0007669"/>
    <property type="project" value="InterPro"/>
</dbReference>
<dbReference type="InterPro" id="IPR002136">
    <property type="entry name" value="Ribosomal_uL4"/>
</dbReference>
<evidence type="ECO:0000313" key="8">
    <source>
        <dbReference type="Proteomes" id="UP000247409"/>
    </source>
</evidence>
<dbReference type="SUPFAM" id="SSF52166">
    <property type="entry name" value="Ribosomal protein L4"/>
    <property type="match status" value="1"/>
</dbReference>
<reference evidence="7 8" key="1">
    <citation type="journal article" date="2018" name="Mol. Biol. Evol.">
        <title>Analysis of the draft genome of the red seaweed Gracilariopsis chorda provides insights into genome size evolution in Rhodophyta.</title>
        <authorList>
            <person name="Lee J."/>
            <person name="Yang E.C."/>
            <person name="Graf L."/>
            <person name="Yang J.H."/>
            <person name="Qiu H."/>
            <person name="Zel Zion U."/>
            <person name="Chan C.X."/>
            <person name="Stephens T.G."/>
            <person name="Weber A.P.M."/>
            <person name="Boo G.H."/>
            <person name="Boo S.M."/>
            <person name="Kim K.M."/>
            <person name="Shin Y."/>
            <person name="Jung M."/>
            <person name="Lee S.J."/>
            <person name="Yim H.S."/>
            <person name="Lee J.H."/>
            <person name="Bhattacharya D."/>
            <person name="Yoon H.S."/>
        </authorList>
    </citation>
    <scope>NUCLEOTIDE SEQUENCE [LARGE SCALE GENOMIC DNA]</scope>
    <source>
        <strain evidence="7 8">SKKU-2015</strain>
        <tissue evidence="7">Whole body</tissue>
    </source>
</reference>
<feature type="region of interest" description="Disordered" evidence="6">
    <location>
        <begin position="106"/>
        <end position="148"/>
    </location>
</feature>
<evidence type="ECO:0000313" key="7">
    <source>
        <dbReference type="EMBL" id="PXF47539.1"/>
    </source>
</evidence>
<keyword evidence="3 7" id="KW-0689">Ribosomal protein</keyword>
<name>A0A2V3IZL8_9FLOR</name>
<evidence type="ECO:0000256" key="2">
    <source>
        <dbReference type="ARBA" id="ARBA00010528"/>
    </source>
</evidence>
<dbReference type="Gene3D" id="3.40.1370.10">
    <property type="match status" value="1"/>
</dbReference>
<proteinExistence type="inferred from homology"/>
<evidence type="ECO:0000256" key="5">
    <source>
        <dbReference type="ARBA" id="ARBA00040565"/>
    </source>
</evidence>
<dbReference type="OrthoDB" id="275876at2759"/>
<comment type="caution">
    <text evidence="7">The sequence shown here is derived from an EMBL/GenBank/DDBJ whole genome shotgun (WGS) entry which is preliminary data.</text>
</comment>
<protein>
    <recommendedName>
        <fullName evidence="5">Large ribosomal subunit protein uL4m</fullName>
    </recommendedName>
</protein>